<dbReference type="Gene3D" id="3.10.180.10">
    <property type="entry name" value="2,3-Dihydroxybiphenyl 1,2-Dioxygenase, domain 1"/>
    <property type="match status" value="1"/>
</dbReference>
<evidence type="ECO:0000313" key="2">
    <source>
        <dbReference type="EMBL" id="RRH90378.1"/>
    </source>
</evidence>
<protein>
    <submittedName>
        <fullName evidence="2">VOC family protein</fullName>
    </submittedName>
</protein>
<reference evidence="2 3" key="1">
    <citation type="submission" date="2018-11" db="EMBL/GenBank/DDBJ databases">
        <title>The genome of Variovorax sp T529.</title>
        <authorList>
            <person name="Gao J."/>
        </authorList>
    </citation>
    <scope>NUCLEOTIDE SEQUENCE [LARGE SCALE GENOMIC DNA]</scope>
    <source>
        <strain evidence="2 3">T529</strain>
    </source>
</reference>
<dbReference type="RefSeq" id="WP_124957605.1">
    <property type="nucleotide sequence ID" value="NZ_CBFHCE010000002.1"/>
</dbReference>
<sequence length="195" mass="22753">MSTNTTKTAPRNPPLARLPERMHHHAFIVRDQEENRKFIEDLLGIPLTSTWCEEVFNRQLNAPLNLCHTYYSFADGSALSFFQFANPGAYEEFRPPVLPNLRYDHLAVKVDLETYEEVERRLKAAGYPFNETHHGYCMSLYVTSPDDFTIEFAYDAANSPEIFEERAQADPHRELRDWLAGNRTPNNHWHAQKIR</sequence>
<dbReference type="InterPro" id="IPR029068">
    <property type="entry name" value="Glyas_Bleomycin-R_OHBP_Dase"/>
</dbReference>
<dbReference type="Proteomes" id="UP000271590">
    <property type="component" value="Unassembled WGS sequence"/>
</dbReference>
<dbReference type="AlphaFoldDB" id="A0A3P3EYD7"/>
<dbReference type="CDD" id="cd06587">
    <property type="entry name" value="VOC"/>
    <property type="match status" value="1"/>
</dbReference>
<dbReference type="InterPro" id="IPR037523">
    <property type="entry name" value="VOC_core"/>
</dbReference>
<evidence type="ECO:0000259" key="1">
    <source>
        <dbReference type="PROSITE" id="PS51819"/>
    </source>
</evidence>
<proteinExistence type="predicted"/>
<name>A0A3P3EYD7_9BURK</name>
<dbReference type="PROSITE" id="PS51819">
    <property type="entry name" value="VOC"/>
    <property type="match status" value="1"/>
</dbReference>
<organism evidence="2 3">
    <name type="scientific">Variovorax beijingensis</name>
    <dbReference type="NCBI Taxonomy" id="2496117"/>
    <lineage>
        <taxon>Bacteria</taxon>
        <taxon>Pseudomonadati</taxon>
        <taxon>Pseudomonadota</taxon>
        <taxon>Betaproteobacteria</taxon>
        <taxon>Burkholderiales</taxon>
        <taxon>Comamonadaceae</taxon>
        <taxon>Variovorax</taxon>
    </lineage>
</organism>
<dbReference type="EMBL" id="RQXU01000003">
    <property type="protein sequence ID" value="RRH90378.1"/>
    <property type="molecule type" value="Genomic_DNA"/>
</dbReference>
<feature type="domain" description="VOC" evidence="1">
    <location>
        <begin position="21"/>
        <end position="155"/>
    </location>
</feature>
<evidence type="ECO:0000313" key="3">
    <source>
        <dbReference type="Proteomes" id="UP000271590"/>
    </source>
</evidence>
<dbReference type="SUPFAM" id="SSF54593">
    <property type="entry name" value="Glyoxalase/Bleomycin resistance protein/Dihydroxybiphenyl dioxygenase"/>
    <property type="match status" value="1"/>
</dbReference>
<gene>
    <name evidence="2" type="ORF">EH244_06405</name>
</gene>
<comment type="caution">
    <text evidence="2">The sequence shown here is derived from an EMBL/GenBank/DDBJ whole genome shotgun (WGS) entry which is preliminary data.</text>
</comment>
<dbReference type="Pfam" id="PF00903">
    <property type="entry name" value="Glyoxalase"/>
    <property type="match status" value="1"/>
</dbReference>
<dbReference type="InterPro" id="IPR004360">
    <property type="entry name" value="Glyas_Fos-R_dOase_dom"/>
</dbReference>
<accession>A0A3P3EYD7</accession>